<evidence type="ECO:0000313" key="2">
    <source>
        <dbReference type="EMBL" id="ABJ05020.1"/>
    </source>
</evidence>
<protein>
    <recommendedName>
        <fullName evidence="3">Transmembrane protein</fullName>
    </recommendedName>
</protein>
<name>Q07SR4_RHOP5</name>
<dbReference type="STRING" id="316055.RPE_1066"/>
<dbReference type="KEGG" id="rpe:RPE_1066"/>
<organism evidence="2">
    <name type="scientific">Rhodopseudomonas palustris (strain BisA53)</name>
    <dbReference type="NCBI Taxonomy" id="316055"/>
    <lineage>
        <taxon>Bacteria</taxon>
        <taxon>Pseudomonadati</taxon>
        <taxon>Pseudomonadota</taxon>
        <taxon>Alphaproteobacteria</taxon>
        <taxon>Hyphomicrobiales</taxon>
        <taxon>Nitrobacteraceae</taxon>
        <taxon>Rhodopseudomonas</taxon>
    </lineage>
</organism>
<feature type="transmembrane region" description="Helical" evidence="1">
    <location>
        <begin position="162"/>
        <end position="183"/>
    </location>
</feature>
<dbReference type="HOGENOM" id="CLU_1085364_0_0_5"/>
<accession>Q07SR4</accession>
<dbReference type="EMBL" id="CP000463">
    <property type="protein sequence ID" value="ABJ05020.1"/>
    <property type="molecule type" value="Genomic_DNA"/>
</dbReference>
<dbReference type="AlphaFoldDB" id="Q07SR4"/>
<dbReference type="eggNOG" id="ENOG502ZMVR">
    <property type="taxonomic scope" value="Bacteria"/>
</dbReference>
<gene>
    <name evidence="2" type="ordered locus">RPE_1066</name>
</gene>
<feature type="transmembrane region" description="Helical" evidence="1">
    <location>
        <begin position="69"/>
        <end position="89"/>
    </location>
</feature>
<keyword evidence="1" id="KW-1133">Transmembrane helix</keyword>
<sequence length="256" mass="28813">MPDNGLLAVYTHLRTFESDFDKSQSQIRALCSAWSAAVLTGIALIVINANSPPSGLSAGVAAAREDTLAFLRGMICLIGSAGVLAFWLIDQRVYQRLLHSVFGYGLHLEHQHPDLPQIRSTLFINNLDVSHRMGWFYWTQAWMFLVFACIFVWPLFGVHLGAVPPGIKALTYIHVAIVVIGSWSSRYWPTLRGLVAEFYPDLASDLPMRHPGWRDSIIVETDPAGLWTKAARRDAVKDEALRQAWMHRVRAHPKRK</sequence>
<feature type="transmembrane region" description="Helical" evidence="1">
    <location>
        <begin position="29"/>
        <end position="49"/>
    </location>
</feature>
<evidence type="ECO:0008006" key="3">
    <source>
        <dbReference type="Google" id="ProtNLM"/>
    </source>
</evidence>
<feature type="transmembrane region" description="Helical" evidence="1">
    <location>
        <begin position="135"/>
        <end position="156"/>
    </location>
</feature>
<reference evidence="2" key="1">
    <citation type="submission" date="2006-09" db="EMBL/GenBank/DDBJ databases">
        <title>Complete sequence of Rhodopseudomonas palustris BisA53.</title>
        <authorList>
            <consortium name="US DOE Joint Genome Institute"/>
            <person name="Copeland A."/>
            <person name="Lucas S."/>
            <person name="Lapidus A."/>
            <person name="Barry K."/>
            <person name="Detter J.C."/>
            <person name="Glavina del Rio T."/>
            <person name="Hammon N."/>
            <person name="Israni S."/>
            <person name="Dalin E."/>
            <person name="Tice H."/>
            <person name="Pitluck S."/>
            <person name="Chain P."/>
            <person name="Malfatti S."/>
            <person name="Shin M."/>
            <person name="Vergez L."/>
            <person name="Schmutz J."/>
            <person name="Larimer F."/>
            <person name="Land M."/>
            <person name="Hauser L."/>
            <person name="Pelletier D.A."/>
            <person name="Kyrpides N."/>
            <person name="Kim E."/>
            <person name="Harwood C.S."/>
            <person name="Oda Y."/>
            <person name="Richardson P."/>
        </authorList>
    </citation>
    <scope>NUCLEOTIDE SEQUENCE [LARGE SCALE GENOMIC DNA]</scope>
    <source>
        <strain evidence="2">BisA53</strain>
    </source>
</reference>
<keyword evidence="1" id="KW-0812">Transmembrane</keyword>
<keyword evidence="1" id="KW-0472">Membrane</keyword>
<dbReference type="OrthoDB" id="8264469at2"/>
<evidence type="ECO:0000256" key="1">
    <source>
        <dbReference type="SAM" id="Phobius"/>
    </source>
</evidence>
<proteinExistence type="predicted"/>